<keyword evidence="1" id="KW-0677">Repeat</keyword>
<dbReference type="PANTHER" id="PTHR24251">
    <property type="entry name" value="OVOCHYMASE-RELATED"/>
    <property type="match status" value="1"/>
</dbReference>
<evidence type="ECO:0000256" key="3">
    <source>
        <dbReference type="PROSITE-ProRule" id="PRU00059"/>
    </source>
</evidence>
<dbReference type="CDD" id="cd00041">
    <property type="entry name" value="CUB"/>
    <property type="match status" value="1"/>
</dbReference>
<feature type="disulfide bond" evidence="3">
    <location>
        <begin position="87"/>
        <end position="104"/>
    </location>
</feature>
<evidence type="ECO:0000313" key="5">
    <source>
        <dbReference type="EMBL" id="KAK2190745.1"/>
    </source>
</evidence>
<dbReference type="Pfam" id="PF00431">
    <property type="entry name" value="CUB"/>
    <property type="match status" value="1"/>
</dbReference>
<dbReference type="SMART" id="SM00042">
    <property type="entry name" value="CUB"/>
    <property type="match status" value="1"/>
</dbReference>
<comment type="caution">
    <text evidence="5">The sequence shown here is derived from an EMBL/GenBank/DDBJ whole genome shotgun (WGS) entry which is preliminary data.</text>
</comment>
<evidence type="ECO:0000256" key="2">
    <source>
        <dbReference type="ARBA" id="ARBA00023157"/>
    </source>
</evidence>
<dbReference type="Proteomes" id="UP001209878">
    <property type="component" value="Unassembled WGS sequence"/>
</dbReference>
<dbReference type="EMBL" id="JAODUO010000070">
    <property type="protein sequence ID" value="KAK2190745.1"/>
    <property type="molecule type" value="Genomic_DNA"/>
</dbReference>
<name>A0AAD9P9P4_RIDPI</name>
<gene>
    <name evidence="5" type="ORF">NP493_71g04002</name>
</gene>
<proteinExistence type="predicted"/>
<evidence type="ECO:0000313" key="6">
    <source>
        <dbReference type="Proteomes" id="UP001209878"/>
    </source>
</evidence>
<dbReference type="InterPro" id="IPR035914">
    <property type="entry name" value="Sperma_CUB_dom_sf"/>
</dbReference>
<protein>
    <recommendedName>
        <fullName evidence="4">CUB domain-containing protein</fullName>
    </recommendedName>
</protein>
<feature type="domain" description="CUB" evidence="4">
    <location>
        <begin position="15"/>
        <end position="143"/>
    </location>
</feature>
<dbReference type="Gene3D" id="2.60.120.290">
    <property type="entry name" value="Spermadhesin, CUB domain"/>
    <property type="match status" value="1"/>
</dbReference>
<dbReference type="InterPro" id="IPR000859">
    <property type="entry name" value="CUB_dom"/>
</dbReference>
<keyword evidence="2 3" id="KW-1015">Disulfide bond</keyword>
<comment type="caution">
    <text evidence="3">Lacks conserved residue(s) required for the propagation of feature annotation.</text>
</comment>
<organism evidence="5 6">
    <name type="scientific">Ridgeia piscesae</name>
    <name type="common">Tubeworm</name>
    <dbReference type="NCBI Taxonomy" id="27915"/>
    <lineage>
        <taxon>Eukaryota</taxon>
        <taxon>Metazoa</taxon>
        <taxon>Spiralia</taxon>
        <taxon>Lophotrochozoa</taxon>
        <taxon>Annelida</taxon>
        <taxon>Polychaeta</taxon>
        <taxon>Sedentaria</taxon>
        <taxon>Canalipalpata</taxon>
        <taxon>Sabellida</taxon>
        <taxon>Siboglinidae</taxon>
        <taxon>Ridgeia</taxon>
    </lineage>
</organism>
<sequence length="313" mass="34584">MVHVVGAYHRQIWHCPGEFHSFACHQRALWKPVCVGQEAWYLTSPNYPLRYEPGHDCHVTISVSTGHFIHIYLLDMNLAHYTDHNGCIDALMVSESGHWSHDVCVGSGLVYRSVTNSVTVHFRSTDAGLLTVAKGFWLYYKVVGKDKDELVGKEPKEDESRSLDIVTKETEKMNTNASAAEPGTTSTPCSVINRTTKSRPAKIVTHVRVTPLSKTPDDWGLKAGLTVCSVVLAPHLTGANSDIILAYNTETQAHVPGLTNAALDKALSTSLHRLSADVATEPMSNWASCHLYERTPIYKMGIRSYNPSKARLS</sequence>
<dbReference type="AlphaFoldDB" id="A0AAD9P9P4"/>
<reference evidence="5" key="1">
    <citation type="journal article" date="2023" name="Mol. Biol. Evol.">
        <title>Third-Generation Sequencing Reveals the Adaptive Role of the Epigenome in Three Deep-Sea Polychaetes.</title>
        <authorList>
            <person name="Perez M."/>
            <person name="Aroh O."/>
            <person name="Sun Y."/>
            <person name="Lan Y."/>
            <person name="Juniper S.K."/>
            <person name="Young C.R."/>
            <person name="Angers B."/>
            <person name="Qian P.Y."/>
        </authorList>
    </citation>
    <scope>NUCLEOTIDE SEQUENCE</scope>
    <source>
        <strain evidence="5">R07B-5</strain>
    </source>
</reference>
<dbReference type="PROSITE" id="PS01180">
    <property type="entry name" value="CUB"/>
    <property type="match status" value="1"/>
</dbReference>
<evidence type="ECO:0000259" key="4">
    <source>
        <dbReference type="PROSITE" id="PS01180"/>
    </source>
</evidence>
<accession>A0AAD9P9P4</accession>
<evidence type="ECO:0000256" key="1">
    <source>
        <dbReference type="ARBA" id="ARBA00022737"/>
    </source>
</evidence>
<keyword evidence="6" id="KW-1185">Reference proteome</keyword>
<dbReference type="SUPFAM" id="SSF49854">
    <property type="entry name" value="Spermadhesin, CUB domain"/>
    <property type="match status" value="1"/>
</dbReference>